<feature type="domain" description="HMG box" evidence="2">
    <location>
        <begin position="38"/>
        <end position="107"/>
    </location>
</feature>
<reference evidence="4" key="1">
    <citation type="submission" date="2022-11" db="UniProtKB">
        <authorList>
            <consortium name="WormBaseParasite"/>
        </authorList>
    </citation>
    <scope>IDENTIFICATION</scope>
</reference>
<proteinExistence type="predicted"/>
<dbReference type="InterPro" id="IPR036910">
    <property type="entry name" value="HMG_box_dom_sf"/>
</dbReference>
<sequence length="172" mass="20913">MALPDDGERWPSAPDRTLEETYMRHSRFKRRKVPPSKPKRPVTGYDIFFRNTYPQIKKNNPSMTQPQIYSYIGRMWRENTTWLDRQICYDFADDEKDRYYAEVIEWRKKREKMLEFDREASKTVIKRRERRIAEIQPQNVAEEVRGQGQALPQKCRYDERINSRDVDDCKIQ</sequence>
<dbReference type="WBParaSite" id="nRc.2.0.1.t30170-RA">
    <property type="protein sequence ID" value="nRc.2.0.1.t30170-RA"/>
    <property type="gene ID" value="nRc.2.0.1.g30170"/>
</dbReference>
<accession>A0A915JUX4</accession>
<keyword evidence="1" id="KW-0238">DNA-binding</keyword>
<dbReference type="Pfam" id="PF00505">
    <property type="entry name" value="HMG_box"/>
    <property type="match status" value="1"/>
</dbReference>
<dbReference type="PROSITE" id="PS50118">
    <property type="entry name" value="HMG_BOX_2"/>
    <property type="match status" value="1"/>
</dbReference>
<keyword evidence="1" id="KW-0539">Nucleus</keyword>
<dbReference type="InterPro" id="IPR009071">
    <property type="entry name" value="HMG_box_dom"/>
</dbReference>
<dbReference type="Proteomes" id="UP000887565">
    <property type="component" value="Unplaced"/>
</dbReference>
<protein>
    <submittedName>
        <fullName evidence="4">HMG box domain-containing protein</fullName>
    </submittedName>
</protein>
<keyword evidence="3" id="KW-1185">Reference proteome</keyword>
<dbReference type="SUPFAM" id="SSF47095">
    <property type="entry name" value="HMG-box"/>
    <property type="match status" value="1"/>
</dbReference>
<evidence type="ECO:0000259" key="2">
    <source>
        <dbReference type="PROSITE" id="PS50118"/>
    </source>
</evidence>
<dbReference type="AlphaFoldDB" id="A0A915JUX4"/>
<feature type="DNA-binding region" description="HMG box" evidence="1">
    <location>
        <begin position="38"/>
        <end position="107"/>
    </location>
</feature>
<dbReference type="GO" id="GO:0003677">
    <property type="term" value="F:DNA binding"/>
    <property type="evidence" value="ECO:0007669"/>
    <property type="project" value="UniProtKB-UniRule"/>
</dbReference>
<evidence type="ECO:0000256" key="1">
    <source>
        <dbReference type="PROSITE-ProRule" id="PRU00267"/>
    </source>
</evidence>
<name>A0A915JUX4_ROMCU</name>
<organism evidence="3 4">
    <name type="scientific">Romanomermis culicivorax</name>
    <name type="common">Nematode worm</name>
    <dbReference type="NCBI Taxonomy" id="13658"/>
    <lineage>
        <taxon>Eukaryota</taxon>
        <taxon>Metazoa</taxon>
        <taxon>Ecdysozoa</taxon>
        <taxon>Nematoda</taxon>
        <taxon>Enoplea</taxon>
        <taxon>Dorylaimia</taxon>
        <taxon>Mermithida</taxon>
        <taxon>Mermithoidea</taxon>
        <taxon>Mermithidae</taxon>
        <taxon>Romanomermis</taxon>
    </lineage>
</organism>
<evidence type="ECO:0000313" key="4">
    <source>
        <dbReference type="WBParaSite" id="nRc.2.0.1.t30170-RA"/>
    </source>
</evidence>
<dbReference type="GO" id="GO:0005634">
    <property type="term" value="C:nucleus"/>
    <property type="evidence" value="ECO:0007669"/>
    <property type="project" value="UniProtKB-UniRule"/>
</dbReference>
<dbReference type="Gene3D" id="1.10.30.10">
    <property type="entry name" value="High mobility group box domain"/>
    <property type="match status" value="1"/>
</dbReference>
<evidence type="ECO:0000313" key="3">
    <source>
        <dbReference type="Proteomes" id="UP000887565"/>
    </source>
</evidence>